<dbReference type="Gene3D" id="1.10.10.10">
    <property type="entry name" value="Winged helix-like DNA-binding domain superfamily/Winged helix DNA-binding domain"/>
    <property type="match status" value="1"/>
</dbReference>
<keyword evidence="3 5" id="KW-0067">ATP-binding</keyword>
<dbReference type="SUPFAM" id="SSF46785">
    <property type="entry name" value="Winged helix' DNA-binding domain"/>
    <property type="match status" value="1"/>
</dbReference>
<evidence type="ECO:0000256" key="4">
    <source>
        <dbReference type="ARBA" id="ARBA00023267"/>
    </source>
</evidence>
<comment type="similarity">
    <text evidence="5">Belongs to the biotin--protein ligase family.</text>
</comment>
<keyword evidence="2 5" id="KW-0547">Nucleotide-binding</keyword>
<dbReference type="NCBIfam" id="TIGR00121">
    <property type="entry name" value="birA_ligase"/>
    <property type="match status" value="1"/>
</dbReference>
<feature type="binding site" evidence="5">
    <location>
        <begin position="91"/>
        <end position="93"/>
    </location>
    <ligand>
        <name>biotin</name>
        <dbReference type="ChEBI" id="CHEBI:57586"/>
    </ligand>
</feature>
<keyword evidence="5" id="KW-0805">Transcription regulation</keyword>
<dbReference type="AlphaFoldDB" id="A0A1H8B5Y3"/>
<feature type="binding site" evidence="5">
    <location>
        <position position="115"/>
    </location>
    <ligand>
        <name>biotin</name>
        <dbReference type="ChEBI" id="CHEBI:57586"/>
    </ligand>
</feature>
<dbReference type="OrthoDB" id="9807064at2"/>
<dbReference type="Gene3D" id="2.30.30.100">
    <property type="match status" value="1"/>
</dbReference>
<protein>
    <recommendedName>
        <fullName evidence="5">Bifunctional ligase/repressor BirA</fullName>
    </recommendedName>
    <alternativeName>
        <fullName evidence="5">Biotin--[acetyl-CoA-carboxylase] ligase</fullName>
        <ecNumber evidence="5">6.3.4.15</ecNumber>
    </alternativeName>
    <alternativeName>
        <fullName evidence="5">Biotin--protein ligase</fullName>
    </alternativeName>
    <alternativeName>
        <fullName evidence="5">Biotin-[acetyl-CoA carboxylase] synthetase</fullName>
    </alternativeName>
</protein>
<name>A0A1H8B5Y3_9FIRM</name>
<evidence type="ECO:0000313" key="8">
    <source>
        <dbReference type="Proteomes" id="UP000199158"/>
    </source>
</evidence>
<evidence type="ECO:0000256" key="3">
    <source>
        <dbReference type="ARBA" id="ARBA00022840"/>
    </source>
</evidence>
<dbReference type="PROSITE" id="PS51733">
    <property type="entry name" value="BPL_LPL_CATALYTIC"/>
    <property type="match status" value="1"/>
</dbReference>
<reference evidence="7 8" key="1">
    <citation type="submission" date="2016-10" db="EMBL/GenBank/DDBJ databases">
        <authorList>
            <person name="de Groot N.N."/>
        </authorList>
    </citation>
    <scope>NUCLEOTIDE SEQUENCE [LARGE SCALE GENOMIC DNA]</scope>
    <source>
        <strain evidence="7 8">CGMCC 1.5070</strain>
    </source>
</reference>
<evidence type="ECO:0000256" key="2">
    <source>
        <dbReference type="ARBA" id="ARBA00022741"/>
    </source>
</evidence>
<dbReference type="RefSeq" id="WP_092753593.1">
    <property type="nucleotide sequence ID" value="NZ_FOCG01000001.1"/>
</dbReference>
<dbReference type="Pfam" id="PF03099">
    <property type="entry name" value="BPL_LplA_LipB"/>
    <property type="match status" value="1"/>
</dbReference>
<dbReference type="SUPFAM" id="SSF55681">
    <property type="entry name" value="Class II aaRS and biotin synthetases"/>
    <property type="match status" value="1"/>
</dbReference>
<dbReference type="Pfam" id="PF02237">
    <property type="entry name" value="BPL_C"/>
    <property type="match status" value="1"/>
</dbReference>
<dbReference type="EMBL" id="FOCG01000001">
    <property type="protein sequence ID" value="SEM78163.1"/>
    <property type="molecule type" value="Genomic_DNA"/>
</dbReference>
<comment type="catalytic activity">
    <reaction evidence="5">
        <text>biotin + L-lysyl-[protein] + ATP = N(6)-biotinyl-L-lysyl-[protein] + AMP + diphosphate + H(+)</text>
        <dbReference type="Rhea" id="RHEA:11756"/>
        <dbReference type="Rhea" id="RHEA-COMP:9752"/>
        <dbReference type="Rhea" id="RHEA-COMP:10505"/>
        <dbReference type="ChEBI" id="CHEBI:15378"/>
        <dbReference type="ChEBI" id="CHEBI:29969"/>
        <dbReference type="ChEBI" id="CHEBI:30616"/>
        <dbReference type="ChEBI" id="CHEBI:33019"/>
        <dbReference type="ChEBI" id="CHEBI:57586"/>
        <dbReference type="ChEBI" id="CHEBI:83144"/>
        <dbReference type="ChEBI" id="CHEBI:456215"/>
        <dbReference type="EC" id="6.3.4.15"/>
    </reaction>
</comment>
<dbReference type="PANTHER" id="PTHR12835">
    <property type="entry name" value="BIOTIN PROTEIN LIGASE"/>
    <property type="match status" value="1"/>
</dbReference>
<dbReference type="CDD" id="cd16442">
    <property type="entry name" value="BPL"/>
    <property type="match status" value="1"/>
</dbReference>
<gene>
    <name evidence="5" type="primary">birA</name>
    <name evidence="7" type="ORF">SAMN05216180_1728</name>
</gene>
<evidence type="ECO:0000256" key="1">
    <source>
        <dbReference type="ARBA" id="ARBA00022598"/>
    </source>
</evidence>
<dbReference type="InterPro" id="IPR036388">
    <property type="entry name" value="WH-like_DNA-bd_sf"/>
</dbReference>
<dbReference type="InterPro" id="IPR036390">
    <property type="entry name" value="WH_DNA-bd_sf"/>
</dbReference>
<sequence>MSKQKILQVLEQQKGSYVSGEELAGMLGLSRAAVWKSIRSLKEEGYHINSKTGSGYYLDESTDALLESKIRANLHTQRLGSPLTIYKTVDSTNIRLRTAAYDGAPEGAVLIADEQTAGKGRLGRSFYSPKHNGIYMSVLLRPELPFDKIHFLTMLSAVCVVEAIQTVTGLVPQIKWVNDILLDGKKLCGILSEATVEGESGKLNFVVVGIGVNIGSTRQFPALQGNVPGALGDFSSAEFSRCTLIAEILNNLEKYYYPYIETQDNSAFLYKYKKCLCLLGKPITVVQGSKTYPATAVDLTPEGGLLVRTESGEFTELTSGEVSIRL</sequence>
<dbReference type="Gene3D" id="3.30.930.10">
    <property type="entry name" value="Bira Bifunctional Protein, Domain 2"/>
    <property type="match status" value="1"/>
</dbReference>
<feature type="binding site" evidence="5">
    <location>
        <position position="186"/>
    </location>
    <ligand>
        <name>biotin</name>
        <dbReference type="ChEBI" id="CHEBI:57586"/>
    </ligand>
</feature>
<dbReference type="GO" id="GO:0016740">
    <property type="term" value="F:transferase activity"/>
    <property type="evidence" value="ECO:0007669"/>
    <property type="project" value="UniProtKB-ARBA"/>
</dbReference>
<keyword evidence="8" id="KW-1185">Reference proteome</keyword>
<keyword evidence="4 5" id="KW-0092">Biotin</keyword>
<comment type="caution">
    <text evidence="5">Lacks conserved residue(s) required for the propagation of feature annotation.</text>
</comment>
<dbReference type="InterPro" id="IPR013196">
    <property type="entry name" value="HTH_11"/>
</dbReference>
<dbReference type="InterPro" id="IPR030855">
    <property type="entry name" value="Bifunct_BirA"/>
</dbReference>
<dbReference type="STRING" id="474960.SAMN05216180_1728"/>
<dbReference type="GO" id="GO:0005524">
    <property type="term" value="F:ATP binding"/>
    <property type="evidence" value="ECO:0007669"/>
    <property type="project" value="UniProtKB-UniRule"/>
</dbReference>
<evidence type="ECO:0000313" key="7">
    <source>
        <dbReference type="EMBL" id="SEM78163.1"/>
    </source>
</evidence>
<feature type="domain" description="BPL/LPL catalytic" evidence="6">
    <location>
        <begin position="68"/>
        <end position="260"/>
    </location>
</feature>
<dbReference type="GO" id="GO:0006355">
    <property type="term" value="P:regulation of DNA-templated transcription"/>
    <property type="evidence" value="ECO:0007669"/>
    <property type="project" value="UniProtKB-UniRule"/>
</dbReference>
<dbReference type="InterPro" id="IPR003142">
    <property type="entry name" value="BPL_C"/>
</dbReference>
<dbReference type="HAMAP" id="MF_00978">
    <property type="entry name" value="Bifunct_BirA"/>
    <property type="match status" value="1"/>
</dbReference>
<keyword evidence="5" id="KW-0238">DNA-binding</keyword>
<evidence type="ECO:0000259" key="6">
    <source>
        <dbReference type="PROSITE" id="PS51733"/>
    </source>
</evidence>
<dbReference type="Proteomes" id="UP000199158">
    <property type="component" value="Unassembled WGS sequence"/>
</dbReference>
<organism evidence="7 8">
    <name type="scientific">Hydrogenoanaerobacterium saccharovorans</name>
    <dbReference type="NCBI Taxonomy" id="474960"/>
    <lineage>
        <taxon>Bacteria</taxon>
        <taxon>Bacillati</taxon>
        <taxon>Bacillota</taxon>
        <taxon>Clostridia</taxon>
        <taxon>Eubacteriales</taxon>
        <taxon>Oscillospiraceae</taxon>
        <taxon>Hydrogenoanaerobacterium</taxon>
    </lineage>
</organism>
<comment type="function">
    <text evidence="5">Acts both as a biotin--[acetyl-CoA-carboxylase] ligase and a repressor.</text>
</comment>
<keyword evidence="5" id="KW-0678">Repressor</keyword>
<dbReference type="SUPFAM" id="SSF50037">
    <property type="entry name" value="C-terminal domain of transcriptional repressors"/>
    <property type="match status" value="1"/>
</dbReference>
<dbReference type="Pfam" id="PF08279">
    <property type="entry name" value="HTH_11"/>
    <property type="match status" value="1"/>
</dbReference>
<dbReference type="EC" id="6.3.4.15" evidence="5"/>
<accession>A0A1H8B5Y3</accession>
<keyword evidence="1 5" id="KW-0436">Ligase</keyword>
<feature type="DNA-binding region" description="H-T-H motif" evidence="5">
    <location>
        <begin position="20"/>
        <end position="39"/>
    </location>
</feature>
<dbReference type="InterPro" id="IPR004408">
    <property type="entry name" value="Biotin_CoA_COase_ligase"/>
</dbReference>
<dbReference type="InterPro" id="IPR045864">
    <property type="entry name" value="aa-tRNA-synth_II/BPL/LPL"/>
</dbReference>
<dbReference type="GO" id="GO:0005737">
    <property type="term" value="C:cytoplasm"/>
    <property type="evidence" value="ECO:0007669"/>
    <property type="project" value="TreeGrafter"/>
</dbReference>
<evidence type="ECO:0000256" key="5">
    <source>
        <dbReference type="HAMAP-Rule" id="MF_00978"/>
    </source>
</evidence>
<dbReference type="GO" id="GO:0009249">
    <property type="term" value="P:protein lipoylation"/>
    <property type="evidence" value="ECO:0007669"/>
    <property type="project" value="UniProtKB-ARBA"/>
</dbReference>
<dbReference type="InterPro" id="IPR004143">
    <property type="entry name" value="BPL_LPL_catalytic"/>
</dbReference>
<dbReference type="GO" id="GO:0003677">
    <property type="term" value="F:DNA binding"/>
    <property type="evidence" value="ECO:0007669"/>
    <property type="project" value="UniProtKB-UniRule"/>
</dbReference>
<dbReference type="InterPro" id="IPR008988">
    <property type="entry name" value="Transcriptional_repressor_C"/>
</dbReference>
<proteinExistence type="inferred from homology"/>
<dbReference type="PANTHER" id="PTHR12835:SF5">
    <property type="entry name" value="BIOTIN--PROTEIN LIGASE"/>
    <property type="match status" value="1"/>
</dbReference>
<keyword evidence="5" id="KW-0804">Transcription</keyword>
<dbReference type="GO" id="GO:0004077">
    <property type="term" value="F:biotin--[biotin carboxyl-carrier protein] ligase activity"/>
    <property type="evidence" value="ECO:0007669"/>
    <property type="project" value="UniProtKB-UniRule"/>
</dbReference>